<dbReference type="InterPro" id="IPR050892">
    <property type="entry name" value="ADP-ribose_metab_enzymes"/>
</dbReference>
<dbReference type="EMBL" id="JBDKXB010000002">
    <property type="protein sequence ID" value="MEY6431167.1"/>
    <property type="molecule type" value="Genomic_DNA"/>
</dbReference>
<dbReference type="Proteomes" id="UP001564408">
    <property type="component" value="Unassembled WGS sequence"/>
</dbReference>
<evidence type="ECO:0000256" key="1">
    <source>
        <dbReference type="ARBA" id="ARBA00035885"/>
    </source>
</evidence>
<evidence type="ECO:0000259" key="2">
    <source>
        <dbReference type="PROSITE" id="PS51154"/>
    </source>
</evidence>
<accession>A0ABV4BAF0</accession>
<comment type="caution">
    <text evidence="3">The sequence shown here is derived from an EMBL/GenBank/DDBJ whole genome shotgun (WGS) entry which is preliminary data.</text>
</comment>
<dbReference type="Gene3D" id="3.40.220.10">
    <property type="entry name" value="Leucine Aminopeptidase, subunit E, domain 1"/>
    <property type="match status" value="1"/>
</dbReference>
<dbReference type="PANTHER" id="PTHR12521:SF0">
    <property type="entry name" value="ADP-RIBOSE GLYCOHYDROLASE OARD1"/>
    <property type="match status" value="1"/>
</dbReference>
<evidence type="ECO:0000313" key="4">
    <source>
        <dbReference type="Proteomes" id="UP001564408"/>
    </source>
</evidence>
<sequence>MITETRGNLLTADVEALVNTVNCVGSMGKGIALQFKQAFPDNFRAYEKACRADEVKPGRMFVYATGSTVNPRYIINFPTKRHWRGKSRVEDIESGLKALIDTVRRLGIRSIAVPPLGSGLGGLDWSQVRPKIEQAFAELPQVEVLVFEPLGAPAARAMPVRTARPKMTESRALFIKLMDRYAALDYRRTLLEIQKLAYFLQEAGQPLRLRYEKGLYGPYAHNLNKVLEVLEGHYTRGLGDSQRPDAEIELMPQAVDEADTFLARHLESRQRLDRVSELIAGFETPYGMELLSSVHWVATHDRPAACDEACAAQAVQNWNTRKRRMFQAHHVQVAWERLTQQGWLQQPSCADRTDRRPPT</sequence>
<dbReference type="RefSeq" id="WP_369665552.1">
    <property type="nucleotide sequence ID" value="NZ_JBDKXB010000002.1"/>
</dbReference>
<dbReference type="SUPFAM" id="SSF52949">
    <property type="entry name" value="Macro domain-like"/>
    <property type="match status" value="1"/>
</dbReference>
<dbReference type="CDD" id="cd02901">
    <property type="entry name" value="Macro_Poa1p-like"/>
    <property type="match status" value="1"/>
</dbReference>
<dbReference type="InterPro" id="IPR043472">
    <property type="entry name" value="Macro_dom-like"/>
</dbReference>
<reference evidence="3 4" key="1">
    <citation type="submission" date="2024-05" db="EMBL/GenBank/DDBJ databases">
        <title>Genome Sequence and Characterization of the New Strain Purple Sulfur Bacterium of Genus Thioalkalicoccus.</title>
        <authorList>
            <person name="Bryantseva I.A."/>
            <person name="Kyndt J.A."/>
            <person name="Imhoff J.F."/>
        </authorList>
    </citation>
    <scope>NUCLEOTIDE SEQUENCE [LARGE SCALE GENOMIC DNA]</scope>
    <source>
        <strain evidence="3 4">Um2</strain>
    </source>
</reference>
<keyword evidence="4" id="KW-1185">Reference proteome</keyword>
<feature type="domain" description="Macro" evidence="2">
    <location>
        <begin position="1"/>
        <end position="155"/>
    </location>
</feature>
<proteinExistence type="predicted"/>
<dbReference type="InterPro" id="IPR002589">
    <property type="entry name" value="Macro_dom"/>
</dbReference>
<evidence type="ECO:0000313" key="3">
    <source>
        <dbReference type="EMBL" id="MEY6431167.1"/>
    </source>
</evidence>
<gene>
    <name evidence="3" type="ORF">ABC977_01960</name>
</gene>
<dbReference type="Pfam" id="PF01661">
    <property type="entry name" value="Macro"/>
    <property type="match status" value="1"/>
</dbReference>
<protein>
    <submittedName>
        <fullName evidence="3">Macro domain-containing protein</fullName>
    </submittedName>
</protein>
<dbReference type="SMART" id="SM00506">
    <property type="entry name" value="A1pp"/>
    <property type="match status" value="1"/>
</dbReference>
<dbReference type="PANTHER" id="PTHR12521">
    <property type="entry name" value="PROTEIN C6ORF130"/>
    <property type="match status" value="1"/>
</dbReference>
<comment type="catalytic activity">
    <reaction evidence="1">
        <text>an N-(ADP-alpha-D-ribosyl)-thymidine in DNA + H2O = a thymidine in DNA + ADP-D-ribose</text>
        <dbReference type="Rhea" id="RHEA:71655"/>
        <dbReference type="Rhea" id="RHEA-COMP:13556"/>
        <dbReference type="Rhea" id="RHEA-COMP:18051"/>
        <dbReference type="ChEBI" id="CHEBI:15377"/>
        <dbReference type="ChEBI" id="CHEBI:57967"/>
        <dbReference type="ChEBI" id="CHEBI:137386"/>
        <dbReference type="ChEBI" id="CHEBI:191199"/>
    </reaction>
    <physiologicalReaction direction="left-to-right" evidence="1">
        <dbReference type="Rhea" id="RHEA:71656"/>
    </physiologicalReaction>
</comment>
<dbReference type="PROSITE" id="PS51154">
    <property type="entry name" value="MACRO"/>
    <property type="match status" value="1"/>
</dbReference>
<name>A0ABV4BAF0_9GAMM</name>
<organism evidence="3 4">
    <name type="scientific">Thioalkalicoccus limnaeus</name>
    <dbReference type="NCBI Taxonomy" id="120681"/>
    <lineage>
        <taxon>Bacteria</taxon>
        <taxon>Pseudomonadati</taxon>
        <taxon>Pseudomonadota</taxon>
        <taxon>Gammaproteobacteria</taxon>
        <taxon>Chromatiales</taxon>
        <taxon>Chromatiaceae</taxon>
        <taxon>Thioalkalicoccus</taxon>
    </lineage>
</organism>